<evidence type="ECO:0000256" key="1">
    <source>
        <dbReference type="ARBA" id="ARBA00023239"/>
    </source>
</evidence>
<reference evidence="3 4" key="1">
    <citation type="submission" date="2018-09" db="EMBL/GenBank/DDBJ databases">
        <title>Genome sequencing of Nocardioides immobilis CCTCC AB 2017083 for comparison to Nocardioides silvaticus.</title>
        <authorList>
            <person name="Li C."/>
            <person name="Wang G."/>
        </authorList>
    </citation>
    <scope>NUCLEOTIDE SEQUENCE [LARGE SCALE GENOMIC DNA]</scope>
    <source>
        <strain evidence="3 4">CCTCC AB 2017083</strain>
    </source>
</reference>
<dbReference type="GO" id="GO:0005737">
    <property type="term" value="C:cytoplasm"/>
    <property type="evidence" value="ECO:0007669"/>
    <property type="project" value="TreeGrafter"/>
</dbReference>
<dbReference type="InterPro" id="IPR036663">
    <property type="entry name" value="Fumarylacetoacetase_C_sf"/>
</dbReference>
<organism evidence="3 4">
    <name type="scientific">Nocardioides immobilis</name>
    <dbReference type="NCBI Taxonomy" id="2049295"/>
    <lineage>
        <taxon>Bacteria</taxon>
        <taxon>Bacillati</taxon>
        <taxon>Actinomycetota</taxon>
        <taxon>Actinomycetes</taxon>
        <taxon>Propionibacteriales</taxon>
        <taxon>Nocardioidaceae</taxon>
        <taxon>Nocardioides</taxon>
    </lineage>
</organism>
<dbReference type="EMBL" id="QXGH01000010">
    <property type="protein sequence ID" value="RHW28478.1"/>
    <property type="molecule type" value="Genomic_DNA"/>
</dbReference>
<dbReference type="InterPro" id="IPR011234">
    <property type="entry name" value="Fumarylacetoacetase-like_C"/>
</dbReference>
<dbReference type="RefSeq" id="WP_118923549.1">
    <property type="nucleotide sequence ID" value="NZ_QXGH01000010.1"/>
</dbReference>
<feature type="domain" description="Fumarylacetoacetase-like C-terminal" evidence="2">
    <location>
        <begin position="108"/>
        <end position="282"/>
    </location>
</feature>
<protein>
    <submittedName>
        <fullName evidence="3">2-keto-4-pentenoate hydratase</fullName>
    </submittedName>
</protein>
<dbReference type="GO" id="GO:0008684">
    <property type="term" value="F:2-oxopent-4-enoate hydratase activity"/>
    <property type="evidence" value="ECO:0007669"/>
    <property type="project" value="TreeGrafter"/>
</dbReference>
<dbReference type="Proteomes" id="UP000283644">
    <property type="component" value="Unassembled WGS sequence"/>
</dbReference>
<evidence type="ECO:0000313" key="4">
    <source>
        <dbReference type="Proteomes" id="UP000283644"/>
    </source>
</evidence>
<dbReference type="Pfam" id="PF01557">
    <property type="entry name" value="FAA_hydrolase"/>
    <property type="match status" value="1"/>
</dbReference>
<evidence type="ECO:0000313" key="3">
    <source>
        <dbReference type="EMBL" id="RHW28478.1"/>
    </source>
</evidence>
<dbReference type="InterPro" id="IPR050772">
    <property type="entry name" value="Hydratase-Decarb/MhpD_sf"/>
</dbReference>
<keyword evidence="1" id="KW-0456">Lyase</keyword>
<dbReference type="AlphaFoldDB" id="A0A417Y6Y0"/>
<evidence type="ECO:0000259" key="2">
    <source>
        <dbReference type="Pfam" id="PF01557"/>
    </source>
</evidence>
<keyword evidence="4" id="KW-1185">Reference proteome</keyword>
<dbReference type="SUPFAM" id="SSF56529">
    <property type="entry name" value="FAH"/>
    <property type="match status" value="1"/>
</dbReference>
<proteinExistence type="predicted"/>
<sequence length="287" mass="30100">MTAPKYDAAWVGATAISTRPTTSVAPEVIVAAGVRLVEAHFSGSPCAPVRDMIGADDIAAAYLVQQYFNDARRARGARVVGRKIGATSEAVQAQLGVDQPDFGVLFDDMEYGDAELIPIRRLLQPKAEAEVAFVLAEDLADGPLDLARIRRAVGAVAAALEIVDSRIADWNISFGDTVADNASSGLYVLGSERRTLGEVEPVDVTMSMTIDGREVSSGNGAACLGDPMRAVAWLAHQARTFGDPLRAGQVVLSGALGPMRPVHPGGVVVATISGLGTVTARFSEEEQ</sequence>
<name>A0A417Y6Y0_9ACTN</name>
<dbReference type="Gene3D" id="3.90.850.10">
    <property type="entry name" value="Fumarylacetoacetase-like, C-terminal domain"/>
    <property type="match status" value="1"/>
</dbReference>
<gene>
    <name evidence="3" type="ORF">D0Z08_05520</name>
</gene>
<dbReference type="OrthoDB" id="9792137at2"/>
<accession>A0A417Y6Y0</accession>
<dbReference type="PANTHER" id="PTHR30143:SF0">
    <property type="entry name" value="2-KETO-4-PENTENOATE HYDRATASE"/>
    <property type="match status" value="1"/>
</dbReference>
<comment type="caution">
    <text evidence="3">The sequence shown here is derived from an EMBL/GenBank/DDBJ whole genome shotgun (WGS) entry which is preliminary data.</text>
</comment>
<dbReference type="PANTHER" id="PTHR30143">
    <property type="entry name" value="ACID HYDRATASE"/>
    <property type="match status" value="1"/>
</dbReference>